<dbReference type="SUPFAM" id="SSF47473">
    <property type="entry name" value="EF-hand"/>
    <property type="match status" value="2"/>
</dbReference>
<feature type="compositionally biased region" description="Low complexity" evidence="2">
    <location>
        <begin position="1"/>
        <end position="16"/>
    </location>
</feature>
<dbReference type="InterPro" id="IPR011992">
    <property type="entry name" value="EF-hand-dom_pair"/>
</dbReference>
<feature type="compositionally biased region" description="Low complexity" evidence="2">
    <location>
        <begin position="63"/>
        <end position="85"/>
    </location>
</feature>
<feature type="domain" description="EF-hand" evidence="3">
    <location>
        <begin position="249"/>
        <end position="284"/>
    </location>
</feature>
<keyword evidence="5" id="KW-1185">Reference proteome</keyword>
<dbReference type="RefSeq" id="WP_273928644.1">
    <property type="nucleotide sequence ID" value="NZ_JAQSIO010000009.1"/>
</dbReference>
<evidence type="ECO:0000256" key="1">
    <source>
        <dbReference type="ARBA" id="ARBA00022837"/>
    </source>
</evidence>
<dbReference type="EMBL" id="JAQSIO010000009">
    <property type="protein sequence ID" value="MDD0816669.1"/>
    <property type="molecule type" value="Genomic_DNA"/>
</dbReference>
<name>A0ABT5MJB5_9BURK</name>
<evidence type="ECO:0000259" key="3">
    <source>
        <dbReference type="PROSITE" id="PS50222"/>
    </source>
</evidence>
<dbReference type="PANTHER" id="PTHR19972:SF10">
    <property type="entry name" value="CALBINDIN-32"/>
    <property type="match status" value="1"/>
</dbReference>
<feature type="compositionally biased region" description="Polar residues" evidence="2">
    <location>
        <begin position="185"/>
        <end position="197"/>
    </location>
</feature>
<sequence>MSSLSSVSTSSHWTASTPPPRQGGAGRLAERLMSRFDSDSSDSVDSTELQSLLDDVAKKTGVSASSSASDLLASNDSDGDGNLSSQELAQTLQSILPPPSTMDFAQSRSSSSGSATGQAGDDLFSKVDSDGSGAVSQEELQGLLEHMSGNRDSTATSTEATALFQQLDSDSDGSLSSSEFDAGRPQNSADSGASNSTASANRPAPPPGGPGGPGRSGGASSSTSETYDPLDTNQDGVVSMEERLAANTDSTDPLQALFDTVDSNGDGSISSSETDSFVAQLNEQLNSLNTSDSSSSSSSSSSNSNSDTSTDSAAAPQDLLKLVQEARRAYQAHAQDWNVPVNSLSAMA</sequence>
<feature type="compositionally biased region" description="Low complexity" evidence="2">
    <location>
        <begin position="105"/>
        <end position="120"/>
    </location>
</feature>
<dbReference type="Gene3D" id="1.10.238.10">
    <property type="entry name" value="EF-hand"/>
    <property type="match status" value="3"/>
</dbReference>
<accession>A0ABT5MJB5</accession>
<dbReference type="PROSITE" id="PS00018">
    <property type="entry name" value="EF_HAND_1"/>
    <property type="match status" value="4"/>
</dbReference>
<dbReference type="PANTHER" id="PTHR19972">
    <property type="entry name" value="CALBINDIN"/>
    <property type="match status" value="1"/>
</dbReference>
<feature type="compositionally biased region" description="Low complexity" evidence="2">
    <location>
        <begin position="289"/>
        <end position="312"/>
    </location>
</feature>
<dbReference type="SMART" id="SM00054">
    <property type="entry name" value="EFh"/>
    <property type="match status" value="5"/>
</dbReference>
<keyword evidence="1" id="KW-0106">Calcium</keyword>
<gene>
    <name evidence="4" type="primary">xopAW</name>
    <name evidence="4" type="ORF">PSQ39_18665</name>
</gene>
<feature type="compositionally biased region" description="Polar residues" evidence="2">
    <location>
        <begin position="261"/>
        <end position="288"/>
    </location>
</feature>
<evidence type="ECO:0000256" key="2">
    <source>
        <dbReference type="SAM" id="MobiDB-lite"/>
    </source>
</evidence>
<dbReference type="InterPro" id="IPR051001">
    <property type="entry name" value="Calbindin_Ca-bind"/>
</dbReference>
<feature type="domain" description="EF-hand" evidence="3">
    <location>
        <begin position="63"/>
        <end position="98"/>
    </location>
</feature>
<feature type="compositionally biased region" description="Polar residues" evidence="2">
    <location>
        <begin position="150"/>
        <end position="166"/>
    </location>
</feature>
<dbReference type="Pfam" id="PF13202">
    <property type="entry name" value="EF-hand_5"/>
    <property type="match status" value="1"/>
</dbReference>
<dbReference type="NCBIfam" id="NF041410">
    <property type="entry name" value="XopAW"/>
    <property type="match status" value="1"/>
</dbReference>
<feature type="domain" description="EF-hand" evidence="3">
    <location>
        <begin position="115"/>
        <end position="150"/>
    </location>
</feature>
<evidence type="ECO:0000313" key="5">
    <source>
        <dbReference type="Proteomes" id="UP001528672"/>
    </source>
</evidence>
<evidence type="ECO:0000313" key="4">
    <source>
        <dbReference type="EMBL" id="MDD0816669.1"/>
    </source>
</evidence>
<reference evidence="4 5" key="1">
    <citation type="submission" date="2023-02" db="EMBL/GenBank/DDBJ databases">
        <title>Bacterial whole genome sequence for Curvibacter sp. HBC28.</title>
        <authorList>
            <person name="Le V."/>
            <person name="Ko S.-R."/>
            <person name="Ahn C.-Y."/>
            <person name="Oh H.-M."/>
        </authorList>
    </citation>
    <scope>NUCLEOTIDE SEQUENCE [LARGE SCALE GENOMIC DNA]</scope>
    <source>
        <strain evidence="4 5">HBC28</strain>
    </source>
</reference>
<dbReference type="Pfam" id="PF13499">
    <property type="entry name" value="EF-hand_7"/>
    <property type="match status" value="1"/>
</dbReference>
<comment type="caution">
    <text evidence="4">The sequence shown here is derived from an EMBL/GenBank/DDBJ whole genome shotgun (WGS) entry which is preliminary data.</text>
</comment>
<feature type="compositionally biased region" description="Polar residues" evidence="2">
    <location>
        <begin position="223"/>
        <end position="236"/>
    </location>
</feature>
<dbReference type="PROSITE" id="PS50222">
    <property type="entry name" value="EF_HAND_2"/>
    <property type="match status" value="3"/>
</dbReference>
<feature type="region of interest" description="Disordered" evidence="2">
    <location>
        <begin position="58"/>
        <end position="319"/>
    </location>
</feature>
<feature type="region of interest" description="Disordered" evidence="2">
    <location>
        <begin position="1"/>
        <end position="27"/>
    </location>
</feature>
<protein>
    <submittedName>
        <fullName evidence="4">XopAW family type III secretion system calcium-binding effector</fullName>
    </submittedName>
</protein>
<proteinExistence type="predicted"/>
<organism evidence="4 5">
    <name type="scientific">Curvibacter microcysteis</name>
    <dbReference type="NCBI Taxonomy" id="3026419"/>
    <lineage>
        <taxon>Bacteria</taxon>
        <taxon>Pseudomonadati</taxon>
        <taxon>Pseudomonadota</taxon>
        <taxon>Betaproteobacteria</taxon>
        <taxon>Burkholderiales</taxon>
        <taxon>Comamonadaceae</taxon>
        <taxon>Curvibacter</taxon>
    </lineage>
</organism>
<dbReference type="InterPro" id="IPR018247">
    <property type="entry name" value="EF_Hand_1_Ca_BS"/>
</dbReference>
<dbReference type="Proteomes" id="UP001528672">
    <property type="component" value="Unassembled WGS sequence"/>
</dbReference>
<dbReference type="InterPro" id="IPR002048">
    <property type="entry name" value="EF_hand_dom"/>
</dbReference>